<dbReference type="GO" id="GO:0006412">
    <property type="term" value="P:translation"/>
    <property type="evidence" value="ECO:0007669"/>
    <property type="project" value="InterPro"/>
</dbReference>
<feature type="domain" description="S5 DRBM" evidence="8">
    <location>
        <begin position="80"/>
        <end position="143"/>
    </location>
</feature>
<keyword evidence="10" id="KW-1185">Reference proteome</keyword>
<comment type="similarity">
    <text evidence="2">Belongs to the universal ribosomal protein uS5 family.</text>
</comment>
<keyword evidence="5 7" id="KW-0687">Ribonucleoprotein</keyword>
<evidence type="ECO:0000256" key="6">
    <source>
        <dbReference type="ARBA" id="ARBA00039335"/>
    </source>
</evidence>
<dbReference type="InterPro" id="IPR013810">
    <property type="entry name" value="Ribosomal_uS5_N"/>
</dbReference>
<dbReference type="OrthoDB" id="309483at2759"/>
<dbReference type="InterPro" id="IPR014721">
    <property type="entry name" value="Ribsml_uS5_D2-typ_fold_subgr"/>
</dbReference>
<dbReference type="Gene3D" id="3.30.160.20">
    <property type="match status" value="1"/>
</dbReference>
<keyword evidence="4" id="KW-0496">Mitochondrion</keyword>
<comment type="caution">
    <text evidence="9">The sequence shown here is derived from an EMBL/GenBank/DDBJ whole genome shotgun (WGS) entry which is preliminary data.</text>
</comment>
<organism evidence="9 10">
    <name type="scientific">Collybia nuda</name>
    <dbReference type="NCBI Taxonomy" id="64659"/>
    <lineage>
        <taxon>Eukaryota</taxon>
        <taxon>Fungi</taxon>
        <taxon>Dikarya</taxon>
        <taxon>Basidiomycota</taxon>
        <taxon>Agaricomycotina</taxon>
        <taxon>Agaricomycetes</taxon>
        <taxon>Agaricomycetidae</taxon>
        <taxon>Agaricales</taxon>
        <taxon>Tricholomatineae</taxon>
        <taxon>Clitocybaceae</taxon>
        <taxon>Collybia</taxon>
    </lineage>
</organism>
<dbReference type="Pfam" id="PF00333">
    <property type="entry name" value="Ribosomal_S5"/>
    <property type="match status" value="1"/>
</dbReference>
<evidence type="ECO:0000313" key="10">
    <source>
        <dbReference type="Proteomes" id="UP000807353"/>
    </source>
</evidence>
<dbReference type="PANTHER" id="PTHR48277">
    <property type="entry name" value="MITOCHONDRIAL RIBOSOMAL PROTEIN S5"/>
    <property type="match status" value="1"/>
</dbReference>
<sequence>MTPDPLMDSRDVVEFPPDKENRFHNRVIIRNHTSIFDEALAEDGYKVDMDTYKPTRTDETEESASSRENLALTPAELRNLYRFPLIRRRITQQTGKGKIHRQFVLMVVGNGNGLVGYGQGKDEDTTRAEAKAYAQAVRNMDWVERFEKRTIWTEMDAKLGATQLIMRPRPVGFGLRCNPNLHQV</sequence>
<dbReference type="FunFam" id="3.30.160.20:FF:000022">
    <property type="entry name" value="28S ribosomal protein S5, mitochondrial"/>
    <property type="match status" value="1"/>
</dbReference>
<evidence type="ECO:0000256" key="2">
    <source>
        <dbReference type="ARBA" id="ARBA00008945"/>
    </source>
</evidence>
<evidence type="ECO:0000256" key="3">
    <source>
        <dbReference type="ARBA" id="ARBA00022980"/>
    </source>
</evidence>
<dbReference type="InterPro" id="IPR000851">
    <property type="entry name" value="Ribosomal_uS5"/>
</dbReference>
<dbReference type="GO" id="GO:0003723">
    <property type="term" value="F:RNA binding"/>
    <property type="evidence" value="ECO:0007669"/>
    <property type="project" value="InterPro"/>
</dbReference>
<evidence type="ECO:0000313" key="9">
    <source>
        <dbReference type="EMBL" id="KAF9455377.1"/>
    </source>
</evidence>
<evidence type="ECO:0000256" key="4">
    <source>
        <dbReference type="ARBA" id="ARBA00023128"/>
    </source>
</evidence>
<proteinExistence type="inferred from homology"/>
<reference evidence="9" key="1">
    <citation type="submission" date="2020-11" db="EMBL/GenBank/DDBJ databases">
        <authorList>
            <consortium name="DOE Joint Genome Institute"/>
            <person name="Ahrendt S."/>
            <person name="Riley R."/>
            <person name="Andreopoulos W."/>
            <person name="Labutti K."/>
            <person name="Pangilinan J."/>
            <person name="Ruiz-Duenas F.J."/>
            <person name="Barrasa J.M."/>
            <person name="Sanchez-Garcia M."/>
            <person name="Camarero S."/>
            <person name="Miyauchi S."/>
            <person name="Serrano A."/>
            <person name="Linde D."/>
            <person name="Babiker R."/>
            <person name="Drula E."/>
            <person name="Ayuso-Fernandez I."/>
            <person name="Pacheco R."/>
            <person name="Padilla G."/>
            <person name="Ferreira P."/>
            <person name="Barriuso J."/>
            <person name="Kellner H."/>
            <person name="Castanera R."/>
            <person name="Alfaro M."/>
            <person name="Ramirez L."/>
            <person name="Pisabarro A.G."/>
            <person name="Kuo A."/>
            <person name="Tritt A."/>
            <person name="Lipzen A."/>
            <person name="He G."/>
            <person name="Yan M."/>
            <person name="Ng V."/>
            <person name="Cullen D."/>
            <person name="Martin F."/>
            <person name="Rosso M.-N."/>
            <person name="Henrissat B."/>
            <person name="Hibbett D."/>
            <person name="Martinez A.T."/>
            <person name="Grigoriev I.V."/>
        </authorList>
    </citation>
    <scope>NUCLEOTIDE SEQUENCE</scope>
    <source>
        <strain evidence="9">CBS 247.69</strain>
    </source>
</reference>
<evidence type="ECO:0000256" key="1">
    <source>
        <dbReference type="ARBA" id="ARBA00004173"/>
    </source>
</evidence>
<accession>A0A9P6C7Z4</accession>
<dbReference type="SUPFAM" id="SSF54768">
    <property type="entry name" value="dsRNA-binding domain-like"/>
    <property type="match status" value="1"/>
</dbReference>
<dbReference type="Gene3D" id="3.30.230.10">
    <property type="match status" value="1"/>
</dbReference>
<name>A0A9P6C7Z4_9AGAR</name>
<dbReference type="GO" id="GO:0003735">
    <property type="term" value="F:structural constituent of ribosome"/>
    <property type="evidence" value="ECO:0007669"/>
    <property type="project" value="UniProtKB-UniRule"/>
</dbReference>
<evidence type="ECO:0000256" key="5">
    <source>
        <dbReference type="ARBA" id="ARBA00023274"/>
    </source>
</evidence>
<dbReference type="PROSITE" id="PS50881">
    <property type="entry name" value="S5_DSRBD"/>
    <property type="match status" value="1"/>
</dbReference>
<dbReference type="PANTHER" id="PTHR48277:SF1">
    <property type="entry name" value="MITOCHONDRIAL RIBOSOMAL PROTEIN S5"/>
    <property type="match status" value="1"/>
</dbReference>
<keyword evidence="3 7" id="KW-0689">Ribosomal protein</keyword>
<evidence type="ECO:0000256" key="7">
    <source>
        <dbReference type="PROSITE-ProRule" id="PRU00268"/>
    </source>
</evidence>
<dbReference type="AlphaFoldDB" id="A0A9P6C7Z4"/>
<dbReference type="Proteomes" id="UP000807353">
    <property type="component" value="Unassembled WGS sequence"/>
</dbReference>
<feature type="non-terminal residue" evidence="9">
    <location>
        <position position="184"/>
    </location>
</feature>
<comment type="subcellular location">
    <subcellularLocation>
        <location evidence="1">Mitochondrion</location>
    </subcellularLocation>
</comment>
<evidence type="ECO:0000259" key="8">
    <source>
        <dbReference type="PROSITE" id="PS50881"/>
    </source>
</evidence>
<protein>
    <recommendedName>
        <fullName evidence="6">Small ribosomal subunit protein uS5m</fullName>
    </recommendedName>
</protein>
<dbReference type="GO" id="GO:0005763">
    <property type="term" value="C:mitochondrial small ribosomal subunit"/>
    <property type="evidence" value="ECO:0007669"/>
    <property type="project" value="UniProtKB-ARBA"/>
</dbReference>
<dbReference type="EMBL" id="MU150716">
    <property type="protein sequence ID" value="KAF9455377.1"/>
    <property type="molecule type" value="Genomic_DNA"/>
</dbReference>
<gene>
    <name evidence="9" type="ORF">BDZ94DRAFT_1278275</name>
</gene>